<keyword evidence="1" id="KW-0472">Membrane</keyword>
<dbReference type="Proteomes" id="UP000692954">
    <property type="component" value="Unassembled WGS sequence"/>
</dbReference>
<organism evidence="2 3">
    <name type="scientific">Paramecium sonneborni</name>
    <dbReference type="NCBI Taxonomy" id="65129"/>
    <lineage>
        <taxon>Eukaryota</taxon>
        <taxon>Sar</taxon>
        <taxon>Alveolata</taxon>
        <taxon>Ciliophora</taxon>
        <taxon>Intramacronucleata</taxon>
        <taxon>Oligohymenophorea</taxon>
        <taxon>Peniculida</taxon>
        <taxon>Parameciidae</taxon>
        <taxon>Paramecium</taxon>
    </lineage>
</organism>
<keyword evidence="1" id="KW-1133">Transmembrane helix</keyword>
<dbReference type="EMBL" id="CAJJDN010000219">
    <property type="protein sequence ID" value="CAD8129363.1"/>
    <property type="molecule type" value="Genomic_DNA"/>
</dbReference>
<accession>A0A8S1RPT8</accession>
<protein>
    <recommendedName>
        <fullName evidence="4">Transmembrane protein</fullName>
    </recommendedName>
</protein>
<keyword evidence="1" id="KW-0812">Transmembrane</keyword>
<sequence length="75" mass="9280">MTYLNHYNLKKFLIILNISSIIRLVLTIQNQFQQIQYKSFKLKFNNQYRYSAIPLTLLINFFCYYIFSIQFYFND</sequence>
<gene>
    <name evidence="2" type="ORF">PSON_ATCC_30995.1.T2190005</name>
</gene>
<evidence type="ECO:0000256" key="1">
    <source>
        <dbReference type="SAM" id="Phobius"/>
    </source>
</evidence>
<name>A0A8S1RPT8_9CILI</name>
<proteinExistence type="predicted"/>
<evidence type="ECO:0000313" key="3">
    <source>
        <dbReference type="Proteomes" id="UP000692954"/>
    </source>
</evidence>
<keyword evidence="3" id="KW-1185">Reference proteome</keyword>
<evidence type="ECO:0000313" key="2">
    <source>
        <dbReference type="EMBL" id="CAD8129363.1"/>
    </source>
</evidence>
<feature type="transmembrane region" description="Helical" evidence="1">
    <location>
        <begin position="50"/>
        <end position="73"/>
    </location>
</feature>
<dbReference type="AlphaFoldDB" id="A0A8S1RPT8"/>
<feature type="transmembrane region" description="Helical" evidence="1">
    <location>
        <begin position="12"/>
        <end position="29"/>
    </location>
</feature>
<reference evidence="2" key="1">
    <citation type="submission" date="2021-01" db="EMBL/GenBank/DDBJ databases">
        <authorList>
            <consortium name="Genoscope - CEA"/>
            <person name="William W."/>
        </authorList>
    </citation>
    <scope>NUCLEOTIDE SEQUENCE</scope>
</reference>
<comment type="caution">
    <text evidence="2">The sequence shown here is derived from an EMBL/GenBank/DDBJ whole genome shotgun (WGS) entry which is preliminary data.</text>
</comment>
<evidence type="ECO:0008006" key="4">
    <source>
        <dbReference type="Google" id="ProtNLM"/>
    </source>
</evidence>